<gene>
    <name evidence="1" type="ORF">ERS417307_00387</name>
</gene>
<evidence type="ECO:0000313" key="1">
    <source>
        <dbReference type="EMBL" id="CUN61580.1"/>
    </source>
</evidence>
<evidence type="ECO:0000313" key="2">
    <source>
        <dbReference type="Proteomes" id="UP000095419"/>
    </source>
</evidence>
<sequence>MYIHVRRIIHQFAKGTERADDGCRDDFLQQVLQSQTGEGVGVDDCYFRSHSRFFCFCKNTDYFLGFVCAGLQNEKFSYAELFSLSFWGAGSVSFRILAGADIEIFLKDFPEVFPIAETGSFCYFSHGIFPFFQ</sequence>
<protein>
    <submittedName>
        <fullName evidence="1">Uncharacterized protein</fullName>
    </submittedName>
</protein>
<dbReference type="EMBL" id="CYZF01000001">
    <property type="protein sequence ID" value="CUN61580.1"/>
    <property type="molecule type" value="Genomic_DNA"/>
</dbReference>
<proteinExistence type="predicted"/>
<name>A0A173YDH9_BACUN</name>
<dbReference type="Proteomes" id="UP000095419">
    <property type="component" value="Unassembled WGS sequence"/>
</dbReference>
<reference evidence="1 2" key="1">
    <citation type="submission" date="2015-09" db="EMBL/GenBank/DDBJ databases">
        <authorList>
            <consortium name="Pathogen Informatics"/>
        </authorList>
    </citation>
    <scope>NUCLEOTIDE SEQUENCE [LARGE SCALE GENOMIC DNA]</scope>
    <source>
        <strain evidence="1 2">2789STDY5608791</strain>
    </source>
</reference>
<dbReference type="AlphaFoldDB" id="A0A173YDH9"/>
<accession>A0A173YDH9</accession>
<organism evidence="1 2">
    <name type="scientific">Bacteroides uniformis</name>
    <dbReference type="NCBI Taxonomy" id="820"/>
    <lineage>
        <taxon>Bacteria</taxon>
        <taxon>Pseudomonadati</taxon>
        <taxon>Bacteroidota</taxon>
        <taxon>Bacteroidia</taxon>
        <taxon>Bacteroidales</taxon>
        <taxon>Bacteroidaceae</taxon>
        <taxon>Bacteroides</taxon>
    </lineage>
</organism>